<dbReference type="NCBIfam" id="TIGR01462">
    <property type="entry name" value="greA"/>
    <property type="match status" value="1"/>
</dbReference>
<dbReference type="EMBL" id="AZGA01000049">
    <property type="protein sequence ID" value="KRM33535.1"/>
    <property type="molecule type" value="Genomic_DNA"/>
</dbReference>
<evidence type="ECO:0000313" key="13">
    <source>
        <dbReference type="Proteomes" id="UP000051236"/>
    </source>
</evidence>
<dbReference type="AlphaFoldDB" id="A0A0R1XTN3"/>
<keyword evidence="4 8" id="KW-0238">DNA-binding</keyword>
<dbReference type="GO" id="GO:0003746">
    <property type="term" value="F:translation elongation factor activity"/>
    <property type="evidence" value="ECO:0007669"/>
    <property type="project" value="UniProtKB-KW"/>
</dbReference>
<feature type="domain" description="Transcription elongation factor GreA/GreB C-terminal" evidence="10">
    <location>
        <begin position="84"/>
        <end position="157"/>
    </location>
</feature>
<evidence type="ECO:0000256" key="2">
    <source>
        <dbReference type="ARBA" id="ARBA00013729"/>
    </source>
</evidence>
<keyword evidence="12" id="KW-0251">Elongation factor</keyword>
<dbReference type="GO" id="GO:0006354">
    <property type="term" value="P:DNA-templated transcription elongation"/>
    <property type="evidence" value="ECO:0007669"/>
    <property type="project" value="TreeGrafter"/>
</dbReference>
<dbReference type="InterPro" id="IPR036805">
    <property type="entry name" value="Tscrpt_elong_fac_GreA/B_N_sf"/>
</dbReference>
<dbReference type="HAMAP" id="MF_00105">
    <property type="entry name" value="GreA_GreB"/>
    <property type="match status" value="1"/>
</dbReference>
<sequence>MSALQPYFNKITPTGYHQIEQDIEALKKTRPALIKALQEARALGDLSENAEYSAAKRDLRHLESRLRYLGKQLRYADIVTPVDNGIIDLGQQMTLAFLDDGDQVTYEMVGKPEADLDQGKISLASPLGKALLHKTVGDVVTVQAPNGSYQVQVLAVKLAKPA</sequence>
<evidence type="ECO:0000256" key="8">
    <source>
        <dbReference type="HAMAP-Rule" id="MF_00105"/>
    </source>
</evidence>
<evidence type="ECO:0000256" key="1">
    <source>
        <dbReference type="ARBA" id="ARBA00008213"/>
    </source>
</evidence>
<dbReference type="GO" id="GO:0070063">
    <property type="term" value="F:RNA polymerase binding"/>
    <property type="evidence" value="ECO:0007669"/>
    <property type="project" value="InterPro"/>
</dbReference>
<comment type="similarity">
    <text evidence="1 8 9">Belongs to the GreA/GreB family.</text>
</comment>
<dbReference type="GO" id="GO:0032784">
    <property type="term" value="P:regulation of DNA-templated transcription elongation"/>
    <property type="evidence" value="ECO:0007669"/>
    <property type="project" value="UniProtKB-UniRule"/>
</dbReference>
<dbReference type="PANTHER" id="PTHR30437:SF4">
    <property type="entry name" value="TRANSCRIPTION ELONGATION FACTOR GREA"/>
    <property type="match status" value="1"/>
</dbReference>
<dbReference type="GO" id="GO:0003677">
    <property type="term" value="F:DNA binding"/>
    <property type="evidence" value="ECO:0007669"/>
    <property type="project" value="UniProtKB-UniRule"/>
</dbReference>
<evidence type="ECO:0000256" key="7">
    <source>
        <dbReference type="ARBA" id="ARBA00030776"/>
    </source>
</evidence>
<dbReference type="InterPro" id="IPR001437">
    <property type="entry name" value="Tscrpt_elong_fac_GreA/B_C"/>
</dbReference>
<comment type="caution">
    <text evidence="12">The sequence shown here is derived from an EMBL/GenBank/DDBJ whole genome shotgun (WGS) entry which is preliminary data.</text>
</comment>
<evidence type="ECO:0000256" key="4">
    <source>
        <dbReference type="ARBA" id="ARBA00023125"/>
    </source>
</evidence>
<reference evidence="12 13" key="1">
    <citation type="journal article" date="2015" name="Genome Announc.">
        <title>Expanding the biotechnology potential of lactobacilli through comparative genomics of 213 strains and associated genera.</title>
        <authorList>
            <person name="Sun Z."/>
            <person name="Harris H.M."/>
            <person name="McCann A."/>
            <person name="Guo C."/>
            <person name="Argimon S."/>
            <person name="Zhang W."/>
            <person name="Yang X."/>
            <person name="Jeffery I.B."/>
            <person name="Cooney J.C."/>
            <person name="Kagawa T.F."/>
            <person name="Liu W."/>
            <person name="Song Y."/>
            <person name="Salvetti E."/>
            <person name="Wrobel A."/>
            <person name="Rasinkangas P."/>
            <person name="Parkhill J."/>
            <person name="Rea M.C."/>
            <person name="O'Sullivan O."/>
            <person name="Ritari J."/>
            <person name="Douillard F.P."/>
            <person name="Paul Ross R."/>
            <person name="Yang R."/>
            <person name="Briner A.E."/>
            <person name="Felis G.E."/>
            <person name="de Vos W.M."/>
            <person name="Barrangou R."/>
            <person name="Klaenhammer T.R."/>
            <person name="Caufield P.W."/>
            <person name="Cui Y."/>
            <person name="Zhang H."/>
            <person name="O'Toole P.W."/>
        </authorList>
    </citation>
    <scope>NUCLEOTIDE SEQUENCE [LARGE SCALE GENOMIC DNA]</scope>
    <source>
        <strain evidence="12 13">DSM 18527</strain>
    </source>
</reference>
<dbReference type="InterPro" id="IPR028624">
    <property type="entry name" value="Tscrpt_elong_fac_GreA/B"/>
</dbReference>
<dbReference type="PROSITE" id="PS00830">
    <property type="entry name" value="GREAB_2"/>
    <property type="match status" value="1"/>
</dbReference>
<dbReference type="PANTHER" id="PTHR30437">
    <property type="entry name" value="TRANSCRIPTION ELONGATION FACTOR GREA"/>
    <property type="match status" value="1"/>
</dbReference>
<protein>
    <recommendedName>
        <fullName evidence="2 8">Transcription elongation factor GreA</fullName>
    </recommendedName>
    <alternativeName>
        <fullName evidence="7 8">Transcript cleavage factor GreA</fullName>
    </alternativeName>
</protein>
<dbReference type="NCBIfam" id="NF001263">
    <property type="entry name" value="PRK00226.1-4"/>
    <property type="match status" value="1"/>
</dbReference>
<dbReference type="Gene3D" id="3.10.50.30">
    <property type="entry name" value="Transcription elongation factor, GreA/GreB, C-terminal domain"/>
    <property type="match status" value="1"/>
</dbReference>
<dbReference type="PATRIC" id="fig|1423734.3.peg.2831"/>
<dbReference type="InterPro" id="IPR022691">
    <property type="entry name" value="Tscrpt_elong_fac_GreA/B_N"/>
</dbReference>
<proteinExistence type="inferred from homology"/>
<dbReference type="Gene3D" id="1.10.287.180">
    <property type="entry name" value="Transcription elongation factor, GreA/GreB, N-terminal domain"/>
    <property type="match status" value="1"/>
</dbReference>
<dbReference type="InterPro" id="IPR023459">
    <property type="entry name" value="Tscrpt_elong_fac_GreA/B_fam"/>
</dbReference>
<dbReference type="InterPro" id="IPR006359">
    <property type="entry name" value="Tscrpt_elong_fac_GreA"/>
</dbReference>
<dbReference type="SUPFAM" id="SSF54534">
    <property type="entry name" value="FKBP-like"/>
    <property type="match status" value="1"/>
</dbReference>
<dbReference type="Proteomes" id="UP000051236">
    <property type="component" value="Unassembled WGS sequence"/>
</dbReference>
<dbReference type="STRING" id="1423734.FC83_GL002786"/>
<name>A0A0R1XTN3_9LACO</name>
<keyword evidence="13" id="KW-1185">Reference proteome</keyword>
<dbReference type="Pfam" id="PF01272">
    <property type="entry name" value="GreA_GreB"/>
    <property type="match status" value="1"/>
</dbReference>
<evidence type="ECO:0000256" key="6">
    <source>
        <dbReference type="ARBA" id="ARBA00024916"/>
    </source>
</evidence>
<accession>A0A0R1XTN3</accession>
<feature type="domain" description="Transcription elongation factor GreA/GreB N-terminal" evidence="11">
    <location>
        <begin position="10"/>
        <end position="78"/>
    </location>
</feature>
<dbReference type="FunFam" id="3.10.50.30:FF:000001">
    <property type="entry name" value="Transcription elongation factor GreA"/>
    <property type="match status" value="1"/>
</dbReference>
<evidence type="ECO:0000313" key="12">
    <source>
        <dbReference type="EMBL" id="KRM33535.1"/>
    </source>
</evidence>
<dbReference type="eggNOG" id="COG0782">
    <property type="taxonomic scope" value="Bacteria"/>
</dbReference>
<evidence type="ECO:0000259" key="11">
    <source>
        <dbReference type="Pfam" id="PF03449"/>
    </source>
</evidence>
<organism evidence="12 13">
    <name type="scientific">Agrilactobacillus composti DSM 18527 = JCM 14202</name>
    <dbReference type="NCBI Taxonomy" id="1423734"/>
    <lineage>
        <taxon>Bacteria</taxon>
        <taxon>Bacillati</taxon>
        <taxon>Bacillota</taxon>
        <taxon>Bacilli</taxon>
        <taxon>Lactobacillales</taxon>
        <taxon>Lactobacillaceae</taxon>
        <taxon>Agrilactobacillus</taxon>
    </lineage>
</organism>
<evidence type="ECO:0000259" key="10">
    <source>
        <dbReference type="Pfam" id="PF01272"/>
    </source>
</evidence>
<keyword evidence="3 8" id="KW-0805">Transcription regulation</keyword>
<keyword evidence="5 8" id="KW-0804">Transcription</keyword>
<dbReference type="Pfam" id="PF03449">
    <property type="entry name" value="GreA_GreB_N"/>
    <property type="match status" value="1"/>
</dbReference>
<comment type="function">
    <text evidence="6 8 9">Necessary for efficient RNA polymerase transcription elongation past template-encoded arresting sites. The arresting sites in DNA have the property of trapping a certain fraction of elongating RNA polymerases that pass through, resulting in locked ternary complexes. Cleavage of the nascent transcript by cleavage factors such as GreA or GreB allows the resumption of elongation from the new 3'terminus. GreA releases sequences of 2 to 3 nucleotides.</text>
</comment>
<dbReference type="PIRSF" id="PIRSF006092">
    <property type="entry name" value="GreA_GreB"/>
    <property type="match status" value="1"/>
</dbReference>
<dbReference type="InterPro" id="IPR036953">
    <property type="entry name" value="GreA/GreB_C_sf"/>
</dbReference>
<dbReference type="FunFam" id="1.10.287.180:FF:000001">
    <property type="entry name" value="Transcription elongation factor GreA"/>
    <property type="match status" value="1"/>
</dbReference>
<dbReference type="InterPro" id="IPR018151">
    <property type="entry name" value="TF_GreA/GreB_CS"/>
</dbReference>
<dbReference type="SUPFAM" id="SSF46557">
    <property type="entry name" value="GreA transcript cleavage protein, N-terminal domain"/>
    <property type="match status" value="1"/>
</dbReference>
<evidence type="ECO:0000256" key="9">
    <source>
        <dbReference type="RuleBase" id="RU000556"/>
    </source>
</evidence>
<evidence type="ECO:0000256" key="5">
    <source>
        <dbReference type="ARBA" id="ARBA00023163"/>
    </source>
</evidence>
<gene>
    <name evidence="8" type="primary">greA</name>
    <name evidence="12" type="ORF">FC83_GL002786</name>
</gene>
<evidence type="ECO:0000256" key="3">
    <source>
        <dbReference type="ARBA" id="ARBA00023015"/>
    </source>
</evidence>
<keyword evidence="12" id="KW-0648">Protein biosynthesis</keyword>